<dbReference type="EMBL" id="LT598466">
    <property type="protein sequence ID" value="SCU83157.1"/>
    <property type="molecule type" value="Genomic_DNA"/>
</dbReference>
<dbReference type="PROSITE" id="PS51808">
    <property type="entry name" value="CHCH"/>
    <property type="match status" value="1"/>
</dbReference>
<gene>
    <name evidence="8" type="ORF">LAMI_0C02212G</name>
</gene>
<dbReference type="InterPro" id="IPR027179">
    <property type="entry name" value="CMC4"/>
</dbReference>
<dbReference type="SUPFAM" id="SSF47072">
    <property type="entry name" value="Cysteine alpha-hairpin motif"/>
    <property type="match status" value="1"/>
</dbReference>
<dbReference type="PANTHER" id="PTHR15590:SF0">
    <property type="entry name" value="CX9C MOTIF-CONTAINING PROTEIN 4"/>
    <property type="match status" value="1"/>
</dbReference>
<feature type="disulfide bond" evidence="7">
    <location>
        <begin position="37"/>
        <end position="53"/>
    </location>
</feature>
<name>A0A1G4J152_9SACH</name>
<evidence type="ECO:0000256" key="2">
    <source>
        <dbReference type="ARBA" id="ARBA00009858"/>
    </source>
</evidence>
<dbReference type="OrthoDB" id="13601at2759"/>
<proteinExistence type="inferred from homology"/>
<dbReference type="Pfam" id="PF08991">
    <property type="entry name" value="CMC4"/>
    <property type="match status" value="1"/>
</dbReference>
<feature type="disulfide bond" evidence="7">
    <location>
        <begin position="15"/>
        <end position="26"/>
    </location>
</feature>
<evidence type="ECO:0000256" key="1">
    <source>
        <dbReference type="ARBA" id="ARBA00004569"/>
    </source>
</evidence>
<keyword evidence="6 7" id="KW-1015">Disulfide bond</keyword>
<keyword evidence="9" id="KW-1185">Reference proteome</keyword>
<sequence>MPDPCKPQACAIQDCLTKANYDESKCSHLIDQLYDCCSKFYRDNGNDARSPCCPVPHQLARKLEQRQTENPSDTRAVG</sequence>
<comment type="subcellular location">
    <subcellularLocation>
        <location evidence="1">Mitochondrion intermembrane space</location>
    </subcellularLocation>
</comment>
<dbReference type="InterPro" id="IPR009069">
    <property type="entry name" value="Cys_alpha_HP_mot_SF"/>
</dbReference>
<keyword evidence="4" id="KW-0677">Repeat</keyword>
<accession>A0A1G4J152</accession>
<dbReference type="AlphaFoldDB" id="A0A1G4J152"/>
<dbReference type="STRING" id="1230905.A0A1G4J152"/>
<keyword evidence="5" id="KW-0496">Mitochondrion</keyword>
<evidence type="ECO:0000256" key="5">
    <source>
        <dbReference type="ARBA" id="ARBA00023128"/>
    </source>
</evidence>
<evidence type="ECO:0000313" key="8">
    <source>
        <dbReference type="EMBL" id="SCU83157.1"/>
    </source>
</evidence>
<evidence type="ECO:0000256" key="6">
    <source>
        <dbReference type="ARBA" id="ARBA00023157"/>
    </source>
</evidence>
<dbReference type="PANTHER" id="PTHR15590">
    <property type="entry name" value="CX9C MOTIF-CONTAINING PROTEIN 4"/>
    <property type="match status" value="1"/>
</dbReference>
<dbReference type="Gene3D" id="1.10.287.1130">
    <property type="entry name" value="CytochromE C oxidase copper chaperone"/>
    <property type="match status" value="1"/>
</dbReference>
<evidence type="ECO:0000256" key="7">
    <source>
        <dbReference type="PIRSR" id="PIRSR627179-50"/>
    </source>
</evidence>
<dbReference type="FunFam" id="1.10.287.1130:FF:000008">
    <property type="entry name" value="Cx9C motif-containing protein 4, mitochondrial"/>
    <property type="match status" value="1"/>
</dbReference>
<evidence type="ECO:0000256" key="4">
    <source>
        <dbReference type="ARBA" id="ARBA00022737"/>
    </source>
</evidence>
<feature type="disulfide bond" evidence="7">
    <location>
        <begin position="5"/>
        <end position="36"/>
    </location>
</feature>
<evidence type="ECO:0000256" key="3">
    <source>
        <dbReference type="ARBA" id="ARBA00019406"/>
    </source>
</evidence>
<dbReference type="Proteomes" id="UP000191024">
    <property type="component" value="Chromosome C"/>
</dbReference>
<reference evidence="9" key="1">
    <citation type="submission" date="2016-03" db="EMBL/GenBank/DDBJ databases">
        <authorList>
            <person name="Devillers H."/>
        </authorList>
    </citation>
    <scope>NUCLEOTIDE SEQUENCE [LARGE SCALE GENOMIC DNA]</scope>
</reference>
<evidence type="ECO:0000313" key="9">
    <source>
        <dbReference type="Proteomes" id="UP000191024"/>
    </source>
</evidence>
<organism evidence="8 9">
    <name type="scientific">Lachancea mirantina</name>
    <dbReference type="NCBI Taxonomy" id="1230905"/>
    <lineage>
        <taxon>Eukaryota</taxon>
        <taxon>Fungi</taxon>
        <taxon>Dikarya</taxon>
        <taxon>Ascomycota</taxon>
        <taxon>Saccharomycotina</taxon>
        <taxon>Saccharomycetes</taxon>
        <taxon>Saccharomycetales</taxon>
        <taxon>Saccharomycetaceae</taxon>
        <taxon>Lachancea</taxon>
    </lineage>
</organism>
<protein>
    <recommendedName>
        <fullName evidence="3">Cx9C motif-containing protein 4, mitochondrial</fullName>
    </recommendedName>
</protein>
<dbReference type="GO" id="GO:0005758">
    <property type="term" value="C:mitochondrial intermembrane space"/>
    <property type="evidence" value="ECO:0007669"/>
    <property type="project" value="UniProtKB-SubCell"/>
</dbReference>
<comment type="similarity">
    <text evidence="2">Belongs to the CMC4 family.</text>
</comment>